<dbReference type="Proteomes" id="UP000472260">
    <property type="component" value="Unassembled WGS sequence"/>
</dbReference>
<dbReference type="InterPro" id="IPR000538">
    <property type="entry name" value="Link_dom"/>
</dbReference>
<dbReference type="PROSITE" id="PS00615">
    <property type="entry name" value="C_TYPE_LECTIN_1"/>
    <property type="match status" value="1"/>
</dbReference>
<dbReference type="InterPro" id="IPR001304">
    <property type="entry name" value="C-type_lectin-like"/>
</dbReference>
<dbReference type="SUPFAM" id="SSF57535">
    <property type="entry name" value="Complement control module/SCR domain"/>
    <property type="match status" value="1"/>
</dbReference>
<dbReference type="InterPro" id="IPR003599">
    <property type="entry name" value="Ig_sub"/>
</dbReference>
<dbReference type="InterPro" id="IPR000742">
    <property type="entry name" value="EGF"/>
</dbReference>
<dbReference type="PRINTS" id="PR01265">
    <property type="entry name" value="LINKMODULE"/>
</dbReference>
<dbReference type="SUPFAM" id="SSF57196">
    <property type="entry name" value="EGF/Laminin"/>
    <property type="match status" value="1"/>
</dbReference>
<accession>A0A671Q7T6</accession>
<feature type="disulfide bond" evidence="12">
    <location>
        <begin position="366"/>
        <end position="375"/>
    </location>
</feature>
<sequence>GPHTLKMACWSQSVSITLSVSIPNELPLRPLMGDTLVLPCYFQDNTVNDPGAPTIAPLSHRIKWSLVTKEKTTNILAASEGVVSIDKRYLDRITMVGYPMTPTDASIKITELHSNDSGVYRCEVMHGIEDGYDVVDVQVQGIVFHYRAITTRYTLTFEKAKAACIQNSAVIATPEQLQAAFDEGFHQCDAGWLADQTVRYPIVSPREKCSGDLEHVPGVRSYGLRSADERYDVYCYVDKLRGEVFHASSFEGFTYGEAVAYCQSKNASLASTGDLYATWKQGFDKCRAGWLLDCSVRYSINNPRQQCGGGKAGIHTVYKFPNQTGSHDLHSKFDAYCIKASLNPCEPNPCGAGVCSVKDGVGICHCPPGLHGEDCQFEVDVCHSNPCANGATCVEVEDTFKCLCLPSYEGDRCEIDVHSCEEGWTKFQGNCYLHFSERETWLDAEQRCRDLNAHLVSIITPEEQAFINSYAQDYQWIGLNDKTVENDFRWSDGTPLQYENWRPNQPDNYFNSGENCVVMIWHENGQWNDVPCNYHLPFTCKTGPVTCDQPPKVENARMFGNKKDRYQVNSIIRYQCSENFTQRHLPVIRCMVDGQWEKPRVQCIASKLLKHYQKL</sequence>
<feature type="disulfide bond" evidence="12">
    <location>
        <begin position="404"/>
        <end position="413"/>
    </location>
</feature>
<dbReference type="PROSITE" id="PS00022">
    <property type="entry name" value="EGF_1"/>
    <property type="match status" value="2"/>
</dbReference>
<dbReference type="SMART" id="SM00034">
    <property type="entry name" value="CLECT"/>
    <property type="match status" value="1"/>
</dbReference>
<dbReference type="PROSITE" id="PS50923">
    <property type="entry name" value="SUSHI"/>
    <property type="match status" value="1"/>
</dbReference>
<evidence type="ECO:0000313" key="21">
    <source>
        <dbReference type="Proteomes" id="UP000472260"/>
    </source>
</evidence>
<evidence type="ECO:0000256" key="1">
    <source>
        <dbReference type="ARBA" id="ARBA00004498"/>
    </source>
</evidence>
<dbReference type="GO" id="GO:0045202">
    <property type="term" value="C:synapse"/>
    <property type="evidence" value="ECO:0007669"/>
    <property type="project" value="TreeGrafter"/>
</dbReference>
<dbReference type="Gene3D" id="2.10.70.10">
    <property type="entry name" value="Complement Module, domain 1"/>
    <property type="match status" value="1"/>
</dbReference>
<proteinExistence type="inferred from homology"/>
<protein>
    <recommendedName>
        <fullName evidence="22">Aggrecan a</fullName>
    </recommendedName>
</protein>
<evidence type="ECO:0000256" key="13">
    <source>
        <dbReference type="PROSITE-ProRule" id="PRU00302"/>
    </source>
</evidence>
<feature type="domain" description="Ig-like" evidence="17">
    <location>
        <begin position="23"/>
        <end position="140"/>
    </location>
</feature>
<dbReference type="InterPro" id="IPR000436">
    <property type="entry name" value="Sushi_SCR_CCP_dom"/>
</dbReference>
<name>A0A671Q7T6_9TELE</name>
<keyword evidence="9 12" id="KW-1015">Disulfide bond</keyword>
<keyword evidence="7" id="KW-0677">Repeat</keyword>
<dbReference type="Pfam" id="PF00059">
    <property type="entry name" value="Lectin_C"/>
    <property type="match status" value="1"/>
</dbReference>
<evidence type="ECO:0000256" key="9">
    <source>
        <dbReference type="ARBA" id="ARBA00023157"/>
    </source>
</evidence>
<feature type="domain" description="Sushi" evidence="18">
    <location>
        <begin position="545"/>
        <end position="605"/>
    </location>
</feature>
<dbReference type="GO" id="GO:0005540">
    <property type="term" value="F:hyaluronic acid binding"/>
    <property type="evidence" value="ECO:0007669"/>
    <property type="project" value="InterPro"/>
</dbReference>
<evidence type="ECO:0000256" key="3">
    <source>
        <dbReference type="ARBA" id="ARBA00022525"/>
    </source>
</evidence>
<evidence type="ECO:0000259" key="19">
    <source>
        <dbReference type="PROSITE" id="PS50963"/>
    </source>
</evidence>
<evidence type="ECO:0000313" key="20">
    <source>
        <dbReference type="Ensembl" id="ENSSANP00000064553.1"/>
    </source>
</evidence>
<dbReference type="SMART" id="SM00179">
    <property type="entry name" value="EGF_CA"/>
    <property type="match status" value="1"/>
</dbReference>
<dbReference type="SMART" id="SM00409">
    <property type="entry name" value="IG"/>
    <property type="match status" value="1"/>
</dbReference>
<evidence type="ECO:0000256" key="11">
    <source>
        <dbReference type="ARBA" id="ARBA00023319"/>
    </source>
</evidence>
<dbReference type="CDD" id="cd00033">
    <property type="entry name" value="CCP"/>
    <property type="match status" value="1"/>
</dbReference>
<dbReference type="SMART" id="SM00406">
    <property type="entry name" value="IGv"/>
    <property type="match status" value="1"/>
</dbReference>
<dbReference type="SUPFAM" id="SSF48726">
    <property type="entry name" value="Immunoglobulin"/>
    <property type="match status" value="1"/>
</dbReference>
<dbReference type="FunFam" id="3.10.100.10:FF:000011">
    <property type="entry name" value="Aggrecan core protein"/>
    <property type="match status" value="1"/>
</dbReference>
<dbReference type="GO" id="GO:0007417">
    <property type="term" value="P:central nervous system development"/>
    <property type="evidence" value="ECO:0007669"/>
    <property type="project" value="TreeGrafter"/>
</dbReference>
<dbReference type="PANTHER" id="PTHR22804:SF60">
    <property type="entry name" value="AGGRECAN A"/>
    <property type="match status" value="1"/>
</dbReference>
<comment type="similarity">
    <text evidence="2">Belongs to the aggrecan/versican proteoglycan family.</text>
</comment>
<feature type="disulfide bond" evidence="13">
    <location>
        <begin position="547"/>
        <end position="590"/>
    </location>
</feature>
<evidence type="ECO:0000256" key="8">
    <source>
        <dbReference type="ARBA" id="ARBA00022974"/>
    </source>
</evidence>
<dbReference type="SUPFAM" id="SSF56436">
    <property type="entry name" value="C-type lectin-like"/>
    <property type="match status" value="3"/>
</dbReference>
<dbReference type="GO" id="GO:0007155">
    <property type="term" value="P:cell adhesion"/>
    <property type="evidence" value="ECO:0007669"/>
    <property type="project" value="InterPro"/>
</dbReference>
<dbReference type="InterPro" id="IPR016186">
    <property type="entry name" value="C-type_lectin-like/link_sf"/>
</dbReference>
<evidence type="ECO:0000256" key="14">
    <source>
        <dbReference type="PROSITE-ProRule" id="PRU00323"/>
    </source>
</evidence>
<dbReference type="FunFam" id="3.10.100.10:FF:000002">
    <property type="entry name" value="Hyaluronan proteoglycan link protein 1"/>
    <property type="match status" value="1"/>
</dbReference>
<dbReference type="InterPro" id="IPR013106">
    <property type="entry name" value="Ig_V-set"/>
</dbReference>
<dbReference type="PROSITE" id="PS00290">
    <property type="entry name" value="IG_MHC"/>
    <property type="match status" value="1"/>
</dbReference>
<dbReference type="SMART" id="SM00445">
    <property type="entry name" value="LINK"/>
    <property type="match status" value="2"/>
</dbReference>
<comment type="caution">
    <text evidence="12">Lacks conserved residue(s) required for the propagation of feature annotation.</text>
</comment>
<dbReference type="InterPro" id="IPR016187">
    <property type="entry name" value="CTDL_fold"/>
</dbReference>
<dbReference type="PROSITE" id="PS50963">
    <property type="entry name" value="LINK_2"/>
    <property type="match status" value="2"/>
</dbReference>
<dbReference type="Pfam" id="PF00008">
    <property type="entry name" value="EGF"/>
    <property type="match status" value="1"/>
</dbReference>
<organism evidence="20 21">
    <name type="scientific">Sinocyclocheilus anshuiensis</name>
    <dbReference type="NCBI Taxonomy" id="1608454"/>
    <lineage>
        <taxon>Eukaryota</taxon>
        <taxon>Metazoa</taxon>
        <taxon>Chordata</taxon>
        <taxon>Craniata</taxon>
        <taxon>Vertebrata</taxon>
        <taxon>Euteleostomi</taxon>
        <taxon>Actinopterygii</taxon>
        <taxon>Neopterygii</taxon>
        <taxon>Teleostei</taxon>
        <taxon>Ostariophysi</taxon>
        <taxon>Cypriniformes</taxon>
        <taxon>Cyprinidae</taxon>
        <taxon>Cyprininae</taxon>
        <taxon>Sinocyclocheilus</taxon>
    </lineage>
</organism>
<feature type="domain" description="Link" evidence="19">
    <location>
        <begin position="142"/>
        <end position="237"/>
    </location>
</feature>
<dbReference type="FunFam" id="2.10.70.10:FF:000003">
    <property type="entry name" value="Versican core protein"/>
    <property type="match status" value="1"/>
</dbReference>
<feature type="disulfide bond" evidence="14">
    <location>
        <begin position="188"/>
        <end position="209"/>
    </location>
</feature>
<dbReference type="GO" id="GO:0002052">
    <property type="term" value="P:positive regulation of neuroblast proliferation"/>
    <property type="evidence" value="ECO:0007669"/>
    <property type="project" value="TreeGrafter"/>
</dbReference>
<dbReference type="InterPro" id="IPR003006">
    <property type="entry name" value="Ig/MHC_CS"/>
</dbReference>
<feature type="domain" description="C-type lectin" evidence="16">
    <location>
        <begin position="427"/>
        <end position="541"/>
    </location>
</feature>
<keyword evidence="4" id="KW-0272">Extracellular matrix</keyword>
<dbReference type="Ensembl" id="ENSSANT00000068624.1">
    <property type="protein sequence ID" value="ENSSANP00000064553.1"/>
    <property type="gene ID" value="ENSSANG00000032168.1"/>
</dbReference>
<dbReference type="CDD" id="cd00054">
    <property type="entry name" value="EGF_CA"/>
    <property type="match status" value="1"/>
</dbReference>
<dbReference type="InterPro" id="IPR035976">
    <property type="entry name" value="Sushi/SCR/CCP_sf"/>
</dbReference>
<dbReference type="InterPro" id="IPR013783">
    <property type="entry name" value="Ig-like_fold"/>
</dbReference>
<keyword evidence="6" id="KW-0732">Signal</keyword>
<feature type="domain" description="Link" evidence="19">
    <location>
        <begin position="243"/>
        <end position="339"/>
    </location>
</feature>
<evidence type="ECO:0000256" key="4">
    <source>
        <dbReference type="ARBA" id="ARBA00022530"/>
    </source>
</evidence>
<keyword evidence="3" id="KW-0964">Secreted</keyword>
<dbReference type="AlphaFoldDB" id="A0A671Q7T6"/>
<dbReference type="InterPro" id="IPR033987">
    <property type="entry name" value="CSPG_CTLD"/>
</dbReference>
<dbReference type="PROSITE" id="PS50041">
    <property type="entry name" value="C_TYPE_LECTIN_2"/>
    <property type="match status" value="1"/>
</dbReference>
<evidence type="ECO:0000256" key="2">
    <source>
        <dbReference type="ARBA" id="ARBA00006838"/>
    </source>
</evidence>
<dbReference type="GO" id="GO:0010001">
    <property type="term" value="P:glial cell differentiation"/>
    <property type="evidence" value="ECO:0007669"/>
    <property type="project" value="TreeGrafter"/>
</dbReference>
<reference evidence="20" key="1">
    <citation type="submission" date="2025-08" db="UniProtKB">
        <authorList>
            <consortium name="Ensembl"/>
        </authorList>
    </citation>
    <scope>IDENTIFICATION</scope>
</reference>
<dbReference type="Gene3D" id="2.10.25.10">
    <property type="entry name" value="Laminin"/>
    <property type="match status" value="1"/>
</dbReference>
<dbReference type="InterPro" id="IPR007110">
    <property type="entry name" value="Ig-like_dom"/>
</dbReference>
<dbReference type="FunFam" id="2.10.25.10:FF:000109">
    <property type="entry name" value="Notch homolog 4, [Drosophila]"/>
    <property type="match status" value="1"/>
</dbReference>
<dbReference type="Gene3D" id="2.60.40.10">
    <property type="entry name" value="Immunoglobulins"/>
    <property type="match status" value="1"/>
</dbReference>
<keyword evidence="11" id="KW-0393">Immunoglobulin domain</keyword>
<dbReference type="CDD" id="cd03517">
    <property type="entry name" value="Link_domain_CSPGs_modules_1_3"/>
    <property type="match status" value="1"/>
</dbReference>
<dbReference type="InterPro" id="IPR001881">
    <property type="entry name" value="EGF-like_Ca-bd_dom"/>
</dbReference>
<evidence type="ECO:0000256" key="7">
    <source>
        <dbReference type="ARBA" id="ARBA00022737"/>
    </source>
</evidence>
<dbReference type="SMART" id="SM00181">
    <property type="entry name" value="EGF"/>
    <property type="match status" value="2"/>
</dbReference>
<dbReference type="PROSITE" id="PS50026">
    <property type="entry name" value="EGF_3"/>
    <property type="match status" value="2"/>
</dbReference>
<feature type="domain" description="EGF-like" evidence="15">
    <location>
        <begin position="341"/>
        <end position="376"/>
    </location>
</feature>
<evidence type="ECO:0000259" key="17">
    <source>
        <dbReference type="PROSITE" id="PS50835"/>
    </source>
</evidence>
<keyword evidence="8" id="KW-0654">Proteoglycan</keyword>
<dbReference type="PROSITE" id="PS50835">
    <property type="entry name" value="IG_LIKE"/>
    <property type="match status" value="1"/>
</dbReference>
<evidence type="ECO:0008006" key="22">
    <source>
        <dbReference type="Google" id="ProtNLM"/>
    </source>
</evidence>
<dbReference type="Pfam" id="PF00193">
    <property type="entry name" value="Xlink"/>
    <property type="match status" value="2"/>
</dbReference>
<dbReference type="InterPro" id="IPR050691">
    <property type="entry name" value="Hyaluronan_bind_Proteoglycan"/>
</dbReference>
<feature type="disulfide bond" evidence="14">
    <location>
        <begin position="286"/>
        <end position="307"/>
    </location>
</feature>
<dbReference type="CDD" id="cd03588">
    <property type="entry name" value="CLECT_CSPGs"/>
    <property type="match status" value="1"/>
</dbReference>
<evidence type="ECO:0000256" key="10">
    <source>
        <dbReference type="ARBA" id="ARBA00023180"/>
    </source>
</evidence>
<keyword evidence="13" id="KW-0768">Sushi</keyword>
<dbReference type="GO" id="GO:0005509">
    <property type="term" value="F:calcium ion binding"/>
    <property type="evidence" value="ECO:0007669"/>
    <property type="project" value="InterPro"/>
</dbReference>
<dbReference type="Pfam" id="PF00084">
    <property type="entry name" value="Sushi"/>
    <property type="match status" value="1"/>
</dbReference>
<keyword evidence="21" id="KW-1185">Reference proteome</keyword>
<evidence type="ECO:0000259" key="18">
    <source>
        <dbReference type="PROSITE" id="PS50923"/>
    </source>
</evidence>
<dbReference type="GO" id="GO:0072534">
    <property type="term" value="C:perineuronal net"/>
    <property type="evidence" value="ECO:0007669"/>
    <property type="project" value="TreeGrafter"/>
</dbReference>
<evidence type="ECO:0000256" key="6">
    <source>
        <dbReference type="ARBA" id="ARBA00022729"/>
    </source>
</evidence>
<evidence type="ECO:0000256" key="5">
    <source>
        <dbReference type="ARBA" id="ARBA00022536"/>
    </source>
</evidence>
<feature type="domain" description="EGF-like" evidence="15">
    <location>
        <begin position="378"/>
        <end position="414"/>
    </location>
</feature>
<dbReference type="PROSITE" id="PS01241">
    <property type="entry name" value="LINK_1"/>
    <property type="match status" value="1"/>
</dbReference>
<dbReference type="PANTHER" id="PTHR22804">
    <property type="entry name" value="AGGRECAN/VERSICAN PROTEOGLYCAN"/>
    <property type="match status" value="1"/>
</dbReference>
<dbReference type="GO" id="GO:0005615">
    <property type="term" value="C:extracellular space"/>
    <property type="evidence" value="ECO:0007669"/>
    <property type="project" value="TreeGrafter"/>
</dbReference>
<dbReference type="Gene3D" id="3.10.100.10">
    <property type="entry name" value="Mannose-Binding Protein A, subunit A"/>
    <property type="match status" value="3"/>
</dbReference>
<keyword evidence="10" id="KW-0325">Glycoprotein</keyword>
<evidence type="ECO:0000259" key="16">
    <source>
        <dbReference type="PROSITE" id="PS50041"/>
    </source>
</evidence>
<dbReference type="FunFam" id="3.10.100.10:FF:000003">
    <property type="entry name" value="Versican core protein"/>
    <property type="match status" value="1"/>
</dbReference>
<evidence type="ECO:0000259" key="15">
    <source>
        <dbReference type="PROSITE" id="PS50026"/>
    </source>
</evidence>
<keyword evidence="5 12" id="KW-0245">EGF-like domain</keyword>
<reference evidence="20" key="2">
    <citation type="submission" date="2025-09" db="UniProtKB">
        <authorList>
            <consortium name="Ensembl"/>
        </authorList>
    </citation>
    <scope>IDENTIFICATION</scope>
</reference>
<evidence type="ECO:0000256" key="12">
    <source>
        <dbReference type="PROSITE-ProRule" id="PRU00076"/>
    </source>
</evidence>
<dbReference type="InterPro" id="IPR036179">
    <property type="entry name" value="Ig-like_dom_sf"/>
</dbReference>
<comment type="subcellular location">
    <subcellularLocation>
        <location evidence="1">Secreted</location>
        <location evidence="1">Extracellular space</location>
        <location evidence="1">Extracellular matrix</location>
    </subcellularLocation>
</comment>
<feature type="disulfide bond" evidence="13">
    <location>
        <begin position="576"/>
        <end position="603"/>
    </location>
</feature>
<feature type="disulfide bond" evidence="12">
    <location>
        <begin position="345"/>
        <end position="355"/>
    </location>
</feature>
<dbReference type="SMART" id="SM00032">
    <property type="entry name" value="CCP"/>
    <property type="match status" value="1"/>
</dbReference>
<dbReference type="InterPro" id="IPR018378">
    <property type="entry name" value="C-type_lectin_CS"/>
</dbReference>
<dbReference type="GO" id="GO:0001501">
    <property type="term" value="P:skeletal system development"/>
    <property type="evidence" value="ECO:0007669"/>
    <property type="project" value="TreeGrafter"/>
</dbReference>